<evidence type="ECO:0000313" key="3">
    <source>
        <dbReference type="EMBL" id="MCG2615690.1"/>
    </source>
</evidence>
<name>A0ABS9KTR2_9BACT</name>
<comment type="caution">
    <text evidence="3">The sequence shown here is derived from an EMBL/GenBank/DDBJ whole genome shotgun (WGS) entry which is preliminary data.</text>
</comment>
<dbReference type="InterPro" id="IPR025646">
    <property type="entry name" value="DUF4350"/>
</dbReference>
<keyword evidence="1" id="KW-1133">Transmembrane helix</keyword>
<evidence type="ECO:0000313" key="4">
    <source>
        <dbReference type="Proteomes" id="UP001165367"/>
    </source>
</evidence>
<dbReference type="Proteomes" id="UP001165367">
    <property type="component" value="Unassembled WGS sequence"/>
</dbReference>
<evidence type="ECO:0000256" key="1">
    <source>
        <dbReference type="SAM" id="Phobius"/>
    </source>
</evidence>
<feature type="transmembrane region" description="Helical" evidence="1">
    <location>
        <begin position="208"/>
        <end position="225"/>
    </location>
</feature>
<gene>
    <name evidence="3" type="ORF">LZZ85_15425</name>
</gene>
<evidence type="ECO:0000259" key="2">
    <source>
        <dbReference type="Pfam" id="PF14258"/>
    </source>
</evidence>
<proteinExistence type="predicted"/>
<protein>
    <submittedName>
        <fullName evidence="3">DUF4350 domain-containing protein</fullName>
    </submittedName>
</protein>
<feature type="transmembrane region" description="Helical" evidence="1">
    <location>
        <begin position="6"/>
        <end position="22"/>
    </location>
</feature>
<organism evidence="3 4">
    <name type="scientific">Terrimonas ginsenosidimutans</name>
    <dbReference type="NCBI Taxonomy" id="2908004"/>
    <lineage>
        <taxon>Bacteria</taxon>
        <taxon>Pseudomonadati</taxon>
        <taxon>Bacteroidota</taxon>
        <taxon>Chitinophagia</taxon>
        <taxon>Chitinophagales</taxon>
        <taxon>Chitinophagaceae</taxon>
        <taxon>Terrimonas</taxon>
    </lineage>
</organism>
<sequence length="414" mass="48249">MKKTFPYLLMAVVLAAVLFLIYKGDRGVKEQRTLDRRMSFRIRDKIPYGTYVAYQSLQRLFPEATISTDKNRPGEWQTLTPYQKRQALVIISPFFNAEQSDIDNLLEFVKEGNDVFVSAMKVSYYVEKLLKCDIYYPSGVIESGWQMNGNDTLSVSLDVPAQNQPHEYSYPGQRYDFWFYKYDTLTSSVLGYNKEGKPNFVRLKAGKGNFYLQLAPMAFTNYFLLHKKNMEYYDRSLSLLSPDTKAIVWDEFYVLKGDTSERDKDDSKPNWLSVFFSYPSLRWAMITAIIALVVYVLMEMRRKQRPIPVIHPPKNDSLDFVKTIGRLYHDKGDHRNLCIKMGAYFLEHVRMRYKLSTTTLDDEFVKNLSYKTGIDENELKAIVTVINHLPEQDSVSPGQLVTFHKQLESFYKTA</sequence>
<accession>A0ABS9KTR2</accession>
<dbReference type="RefSeq" id="WP_237873733.1">
    <property type="nucleotide sequence ID" value="NZ_JAKLTR010000009.1"/>
</dbReference>
<feature type="transmembrane region" description="Helical" evidence="1">
    <location>
        <begin position="280"/>
        <end position="298"/>
    </location>
</feature>
<reference evidence="3" key="1">
    <citation type="submission" date="2022-01" db="EMBL/GenBank/DDBJ databases">
        <authorList>
            <person name="Jo J.-H."/>
            <person name="Im W.-T."/>
        </authorList>
    </citation>
    <scope>NUCLEOTIDE SEQUENCE</scope>
    <source>
        <strain evidence="3">NA20</strain>
    </source>
</reference>
<keyword evidence="1" id="KW-0812">Transmembrane</keyword>
<dbReference type="EMBL" id="JAKLTR010000009">
    <property type="protein sequence ID" value="MCG2615690.1"/>
    <property type="molecule type" value="Genomic_DNA"/>
</dbReference>
<keyword evidence="4" id="KW-1185">Reference proteome</keyword>
<keyword evidence="1" id="KW-0472">Membrane</keyword>
<feature type="domain" description="DUF4350" evidence="2">
    <location>
        <begin position="44"/>
        <end position="231"/>
    </location>
</feature>
<dbReference type="Pfam" id="PF14258">
    <property type="entry name" value="DUF4350"/>
    <property type="match status" value="1"/>
</dbReference>